<dbReference type="GO" id="GO:0005886">
    <property type="term" value="C:plasma membrane"/>
    <property type="evidence" value="ECO:0007669"/>
    <property type="project" value="UniProtKB-SubCell"/>
</dbReference>
<dbReference type="AlphaFoldDB" id="A0A0C2H7N7"/>
<keyword evidence="6" id="KW-0813">Transport</keyword>
<dbReference type="OrthoDB" id="5860153at2759"/>
<protein>
    <recommendedName>
        <fullName evidence="6">Bestrophin homolog</fullName>
    </recommendedName>
</protein>
<dbReference type="PANTHER" id="PTHR10736:SF61">
    <property type="entry name" value="BESTROPHIN HOMOLOG 24"/>
    <property type="match status" value="1"/>
</dbReference>
<feature type="region of interest" description="Disordered" evidence="7">
    <location>
        <begin position="135"/>
        <end position="216"/>
    </location>
</feature>
<dbReference type="Pfam" id="PF01062">
    <property type="entry name" value="Bestrophin"/>
    <property type="match status" value="1"/>
</dbReference>
<keyword evidence="6" id="KW-0407">Ion channel</keyword>
<evidence type="ECO:0000256" key="6">
    <source>
        <dbReference type="RuleBase" id="RU363126"/>
    </source>
</evidence>
<keyword evidence="6" id="KW-0406">Ion transport</keyword>
<feature type="compositionally biased region" description="Polar residues" evidence="7">
    <location>
        <begin position="249"/>
        <end position="269"/>
    </location>
</feature>
<keyword evidence="4" id="KW-0472">Membrane</keyword>
<evidence type="ECO:0000256" key="4">
    <source>
        <dbReference type="ARBA" id="ARBA00023136"/>
    </source>
</evidence>
<dbReference type="GO" id="GO:0005254">
    <property type="term" value="F:chloride channel activity"/>
    <property type="evidence" value="ECO:0007669"/>
    <property type="project" value="UniProtKB-KW"/>
</dbReference>
<gene>
    <name evidence="8" type="ORF">ANCDUO_02075</name>
</gene>
<keyword evidence="2" id="KW-0812">Transmembrane</keyword>
<evidence type="ECO:0000313" key="9">
    <source>
        <dbReference type="Proteomes" id="UP000054047"/>
    </source>
</evidence>
<comment type="function">
    <text evidence="6">Forms chloride channels.</text>
</comment>
<dbReference type="InterPro" id="IPR000615">
    <property type="entry name" value="Bestrophin"/>
</dbReference>
<dbReference type="Proteomes" id="UP000054047">
    <property type="component" value="Unassembled WGS sequence"/>
</dbReference>
<evidence type="ECO:0000256" key="5">
    <source>
        <dbReference type="ARBA" id="ARBA00034769"/>
    </source>
</evidence>
<proteinExistence type="inferred from homology"/>
<keyword evidence="9" id="KW-1185">Reference proteome</keyword>
<evidence type="ECO:0000256" key="3">
    <source>
        <dbReference type="ARBA" id="ARBA00022989"/>
    </source>
</evidence>
<feature type="region of interest" description="Disordered" evidence="7">
    <location>
        <begin position="231"/>
        <end position="292"/>
    </location>
</feature>
<comment type="subcellular location">
    <subcellularLocation>
        <location evidence="6">Cell membrane</location>
        <topology evidence="6">Multi-pass membrane protein</topology>
    </subcellularLocation>
    <subcellularLocation>
        <location evidence="1">Membrane</location>
    </subcellularLocation>
</comment>
<evidence type="ECO:0000256" key="1">
    <source>
        <dbReference type="ARBA" id="ARBA00004370"/>
    </source>
</evidence>
<name>A0A0C2H7N7_9BILA</name>
<evidence type="ECO:0000313" key="8">
    <source>
        <dbReference type="EMBL" id="KIH67594.1"/>
    </source>
</evidence>
<dbReference type="GO" id="GO:0034707">
    <property type="term" value="C:chloride channel complex"/>
    <property type="evidence" value="ECO:0007669"/>
    <property type="project" value="UniProtKB-KW"/>
</dbReference>
<dbReference type="EMBL" id="KN726636">
    <property type="protein sequence ID" value="KIH67594.1"/>
    <property type="molecule type" value="Genomic_DNA"/>
</dbReference>
<comment type="similarity">
    <text evidence="5 6">Belongs to the anion channel-forming bestrophin (TC 1.A.46) family. Calcium-sensitive chloride channel subfamily.</text>
</comment>
<keyword evidence="6" id="KW-0868">Chloride</keyword>
<evidence type="ECO:0000256" key="2">
    <source>
        <dbReference type="ARBA" id="ARBA00022692"/>
    </source>
</evidence>
<keyword evidence="6" id="KW-1003">Cell membrane</keyword>
<keyword evidence="3" id="KW-1133">Transmembrane helix</keyword>
<dbReference type="PANTHER" id="PTHR10736">
    <property type="entry name" value="BESTROPHIN"/>
    <property type="match status" value="1"/>
</dbReference>
<organism evidence="8 9">
    <name type="scientific">Ancylostoma duodenale</name>
    <dbReference type="NCBI Taxonomy" id="51022"/>
    <lineage>
        <taxon>Eukaryota</taxon>
        <taxon>Metazoa</taxon>
        <taxon>Ecdysozoa</taxon>
        <taxon>Nematoda</taxon>
        <taxon>Chromadorea</taxon>
        <taxon>Rhabditida</taxon>
        <taxon>Rhabditina</taxon>
        <taxon>Rhabditomorpha</taxon>
        <taxon>Strongyloidea</taxon>
        <taxon>Ancylostomatidae</taxon>
        <taxon>Ancylostomatinae</taxon>
        <taxon>Ancylostoma</taxon>
    </lineage>
</organism>
<evidence type="ECO:0000256" key="7">
    <source>
        <dbReference type="SAM" id="MobiDB-lite"/>
    </source>
</evidence>
<reference evidence="8 9" key="1">
    <citation type="submission" date="2013-12" db="EMBL/GenBank/DDBJ databases">
        <title>Draft genome of the parsitic nematode Ancylostoma duodenale.</title>
        <authorList>
            <person name="Mitreva M."/>
        </authorList>
    </citation>
    <scope>NUCLEOTIDE SEQUENCE [LARGE SCALE GENOMIC DNA]</scope>
    <source>
        <strain evidence="8 9">Zhejiang</strain>
    </source>
</reference>
<dbReference type="InterPro" id="IPR021134">
    <property type="entry name" value="Bestrophin-like"/>
</dbReference>
<sequence>MADLDELVEEIVLEAYVAEAMLNPFGEDDDDFECNALIDRNITMVLMMVDQGYDRPPDLKRDPFWDEEVEPLYSEESARIPHHPLKGSVSEVRLPDHVQEIRMVPHFDDRDPLISHSPSLRRRVSVVPVTQSLSRGQIFDEEQPRKTVSHGHLPTLDSRMGTKTEESTPNGDKSFSNAAFMDSQDDVNQSSEATKGKEVRKSSSTTNLKSPHDFQHHVLDDVLEENEEEIGMKAVRKKSSVDPTGIEEGSTNRNVAETEEGNTAVTTSGAELDESTSERKSSDFFIGQDSHN</sequence>
<feature type="compositionally biased region" description="Polar residues" evidence="7">
    <location>
        <begin position="167"/>
        <end position="177"/>
    </location>
</feature>
<keyword evidence="6" id="KW-0869">Chloride channel</keyword>
<accession>A0A0C2H7N7</accession>